<dbReference type="Pfam" id="PF04149">
    <property type="entry name" value="DUF397"/>
    <property type="match status" value="1"/>
</dbReference>
<evidence type="ECO:0000259" key="1">
    <source>
        <dbReference type="Pfam" id="PF04149"/>
    </source>
</evidence>
<organism evidence="2 3">
    <name type="scientific">Actinomadura decatromicini</name>
    <dbReference type="NCBI Taxonomy" id="2604572"/>
    <lineage>
        <taxon>Bacteria</taxon>
        <taxon>Bacillati</taxon>
        <taxon>Actinomycetota</taxon>
        <taxon>Actinomycetes</taxon>
        <taxon>Streptosporangiales</taxon>
        <taxon>Thermomonosporaceae</taxon>
        <taxon>Actinomadura</taxon>
    </lineage>
</organism>
<evidence type="ECO:0000313" key="2">
    <source>
        <dbReference type="EMBL" id="TYK46991.1"/>
    </source>
</evidence>
<comment type="caution">
    <text evidence="2">The sequence shown here is derived from an EMBL/GenBank/DDBJ whole genome shotgun (WGS) entry which is preliminary data.</text>
</comment>
<protein>
    <submittedName>
        <fullName evidence="2">DUF397 domain-containing protein</fullName>
    </submittedName>
</protein>
<sequence>MGFLLGLQVKGNLTREKRGLRMKRDLLPETKLSCNQGGCVLIEDKGEVVIIRDSKNPYQPGLVFGADEYAEFRRRIIDAELERVKHELFGI</sequence>
<dbReference type="InterPro" id="IPR007278">
    <property type="entry name" value="DUF397"/>
</dbReference>
<name>A0A5D3FFG6_9ACTN</name>
<keyword evidence="3" id="KW-1185">Reference proteome</keyword>
<reference evidence="2 3" key="1">
    <citation type="submission" date="2019-08" db="EMBL/GenBank/DDBJ databases">
        <title>Actinomadura sp. nov. CYP1-5 isolated from mountain soil.</title>
        <authorList>
            <person name="Songsumanus A."/>
            <person name="Kuncharoen N."/>
            <person name="Kudo T."/>
            <person name="Yuki M."/>
            <person name="Igarashi Y."/>
            <person name="Tanasupawat S."/>
        </authorList>
    </citation>
    <scope>NUCLEOTIDE SEQUENCE [LARGE SCALE GENOMIC DNA]</scope>
    <source>
        <strain evidence="2 3">CYP1-5</strain>
    </source>
</reference>
<evidence type="ECO:0000313" key="3">
    <source>
        <dbReference type="Proteomes" id="UP000323505"/>
    </source>
</evidence>
<feature type="domain" description="DUF397" evidence="1">
    <location>
        <begin position="33"/>
        <end position="74"/>
    </location>
</feature>
<accession>A0A5D3FFG6</accession>
<gene>
    <name evidence="2" type="ORF">FXF68_24550</name>
</gene>
<dbReference type="Proteomes" id="UP000323505">
    <property type="component" value="Unassembled WGS sequence"/>
</dbReference>
<proteinExistence type="predicted"/>
<dbReference type="EMBL" id="VSRQ01000005">
    <property type="protein sequence ID" value="TYK46991.1"/>
    <property type="molecule type" value="Genomic_DNA"/>
</dbReference>
<dbReference type="AlphaFoldDB" id="A0A5D3FFG6"/>